<keyword evidence="1" id="KW-0472">Membrane</keyword>
<keyword evidence="1" id="KW-0812">Transmembrane</keyword>
<reference evidence="2 3" key="1">
    <citation type="journal article" date="2019" name="Sci. Rep.">
        <title>A high-quality genome of Eragrostis curvula grass provides insights into Poaceae evolution and supports new strategies to enhance forage quality.</title>
        <authorList>
            <person name="Carballo J."/>
            <person name="Santos B.A.C.M."/>
            <person name="Zappacosta D."/>
            <person name="Garbus I."/>
            <person name="Selva J.P."/>
            <person name="Gallo C.A."/>
            <person name="Diaz A."/>
            <person name="Albertini E."/>
            <person name="Caccamo M."/>
            <person name="Echenique V."/>
        </authorList>
    </citation>
    <scope>NUCLEOTIDE SEQUENCE [LARGE SCALE GENOMIC DNA]</scope>
    <source>
        <strain evidence="3">cv. Victoria</strain>
        <tissue evidence="2">Leaf</tissue>
    </source>
</reference>
<evidence type="ECO:0000256" key="1">
    <source>
        <dbReference type="SAM" id="Phobius"/>
    </source>
</evidence>
<dbReference type="OrthoDB" id="715495at2759"/>
<evidence type="ECO:0000313" key="3">
    <source>
        <dbReference type="Proteomes" id="UP000324897"/>
    </source>
</evidence>
<dbReference type="AlphaFoldDB" id="A0A5J9TJM4"/>
<dbReference type="EMBL" id="RWGY01000039">
    <property type="protein sequence ID" value="TVU11482.1"/>
    <property type="molecule type" value="Genomic_DNA"/>
</dbReference>
<organism evidence="2 3">
    <name type="scientific">Eragrostis curvula</name>
    <name type="common">weeping love grass</name>
    <dbReference type="NCBI Taxonomy" id="38414"/>
    <lineage>
        <taxon>Eukaryota</taxon>
        <taxon>Viridiplantae</taxon>
        <taxon>Streptophyta</taxon>
        <taxon>Embryophyta</taxon>
        <taxon>Tracheophyta</taxon>
        <taxon>Spermatophyta</taxon>
        <taxon>Magnoliopsida</taxon>
        <taxon>Liliopsida</taxon>
        <taxon>Poales</taxon>
        <taxon>Poaceae</taxon>
        <taxon>PACMAD clade</taxon>
        <taxon>Chloridoideae</taxon>
        <taxon>Eragrostideae</taxon>
        <taxon>Eragrostidinae</taxon>
        <taxon>Eragrostis</taxon>
    </lineage>
</organism>
<accession>A0A5J9TJM4</accession>
<protein>
    <submittedName>
        <fullName evidence="2">Uncharacterized protein</fullName>
    </submittedName>
</protein>
<keyword evidence="1" id="KW-1133">Transmembrane helix</keyword>
<feature type="non-terminal residue" evidence="2">
    <location>
        <position position="1"/>
    </location>
</feature>
<comment type="caution">
    <text evidence="2">The sequence shown here is derived from an EMBL/GenBank/DDBJ whole genome shotgun (WGS) entry which is preliminary data.</text>
</comment>
<proteinExistence type="predicted"/>
<sequence>VAPLSPTLRVEVDSGMASFPLVGQPTGRLSSDLLPSPHLHGFGCGFLLYRERVRLAIPTRSCEKRRRFTPCGPDPPPLEPDPLLWWPDPTPWWPDPPLLKGLHSLIFTLLGRPASPPLLVHIDRLVLATKRDWEPAATIRLLDEISISPLVSFMLGTAMATVCVLFFMSASPSGRLADPAVARRRGTTRVSHLPSFLY</sequence>
<keyword evidence="3" id="KW-1185">Reference proteome</keyword>
<dbReference type="Proteomes" id="UP000324897">
    <property type="component" value="Chromosome 3"/>
</dbReference>
<gene>
    <name evidence="2" type="ORF">EJB05_45070</name>
</gene>
<name>A0A5J9TJM4_9POAL</name>
<evidence type="ECO:0000313" key="2">
    <source>
        <dbReference type="EMBL" id="TVU11482.1"/>
    </source>
</evidence>
<feature type="transmembrane region" description="Helical" evidence="1">
    <location>
        <begin position="150"/>
        <end position="168"/>
    </location>
</feature>
<dbReference type="Gramene" id="TVU11482">
    <property type="protein sequence ID" value="TVU11482"/>
    <property type="gene ID" value="EJB05_45070"/>
</dbReference>